<dbReference type="SUPFAM" id="SSF56300">
    <property type="entry name" value="Metallo-dependent phosphatases"/>
    <property type="match status" value="1"/>
</dbReference>
<sequence>MLVVHAADIHLDSPLHNAGRIGEEYAQELRRSTRRALTNLVTLTLQRKADLLVIAGDLYDGSWHDFSTGQFFIEQMIPLRDAGIPVVIASGNHDAASQITRSLTLPAGIHMLATDKPESIVFDDLGAVVHGQGYAVRDVQDNLAAVYPPAVPELINVGVLHTAATGSPDHDNYAPCSVANLEQLRYDYLALGHIHQRGPVVEGEFPAYFSGNLQGRNPRETGAKGALLVDLNPGSPAKISFEAVDVARWDRIEINADRIADRVALAEAARDRMRAAVREAESRTLIVRVAITGTTKLAGQLVDDDWLQAEMTGIATDVGAVLDKATARVQPPPPPDPDAQRLREAVAGAAAALAADEAGTRAVVTVLDREIRDIARDGGLFDLSDPAVLRDLLDRARDGLDARLAERQS</sequence>
<dbReference type="Pfam" id="PF00149">
    <property type="entry name" value="Metallophos"/>
    <property type="match status" value="1"/>
</dbReference>
<accession>A0ABS5RM37</accession>
<dbReference type="GO" id="GO:0004527">
    <property type="term" value="F:exonuclease activity"/>
    <property type="evidence" value="ECO:0007669"/>
    <property type="project" value="UniProtKB-KW"/>
</dbReference>
<name>A0ABS5RM37_9MYCO</name>
<keyword evidence="3" id="KW-0540">Nuclease</keyword>
<dbReference type="InterPro" id="IPR029052">
    <property type="entry name" value="Metallo-depent_PP-like"/>
</dbReference>
<dbReference type="PANTHER" id="PTHR30337">
    <property type="entry name" value="COMPONENT OF ATP-DEPENDENT DSDNA EXONUCLEASE"/>
    <property type="match status" value="1"/>
</dbReference>
<feature type="domain" description="Calcineurin-like phosphoesterase" evidence="2">
    <location>
        <begin position="1"/>
        <end position="196"/>
    </location>
</feature>
<keyword evidence="1" id="KW-0378">Hydrolase</keyword>
<dbReference type="Proteomes" id="UP001519535">
    <property type="component" value="Unassembled WGS sequence"/>
</dbReference>
<dbReference type="InterPro" id="IPR041796">
    <property type="entry name" value="Mre11_N"/>
</dbReference>
<evidence type="ECO:0000313" key="4">
    <source>
        <dbReference type="Proteomes" id="UP001519535"/>
    </source>
</evidence>
<dbReference type="InterPro" id="IPR004843">
    <property type="entry name" value="Calcineurin-like_PHP"/>
</dbReference>
<comment type="caution">
    <text evidence="3">The sequence shown here is derived from an EMBL/GenBank/DDBJ whole genome shotgun (WGS) entry which is preliminary data.</text>
</comment>
<evidence type="ECO:0000256" key="1">
    <source>
        <dbReference type="ARBA" id="ARBA00022801"/>
    </source>
</evidence>
<dbReference type="PANTHER" id="PTHR30337:SF7">
    <property type="entry name" value="PHOSPHOESTERASE"/>
    <property type="match status" value="1"/>
</dbReference>
<gene>
    <name evidence="3" type="ORF">KIH27_17350</name>
</gene>
<keyword evidence="3" id="KW-0269">Exonuclease</keyword>
<keyword evidence="4" id="KW-1185">Reference proteome</keyword>
<reference evidence="3 4" key="1">
    <citation type="submission" date="2021-05" db="EMBL/GenBank/DDBJ databases">
        <title>Mycobacterium acidophilum sp. nov., an extremely acid-tolerant member of the genus Mycobacterium.</title>
        <authorList>
            <person name="Xia J."/>
        </authorList>
    </citation>
    <scope>NUCLEOTIDE SEQUENCE [LARGE SCALE GENOMIC DNA]</scope>
    <source>
        <strain evidence="3 4">M1</strain>
    </source>
</reference>
<proteinExistence type="predicted"/>
<dbReference type="Gene3D" id="3.60.21.10">
    <property type="match status" value="1"/>
</dbReference>
<dbReference type="InterPro" id="IPR050535">
    <property type="entry name" value="DNA_Repair-Maintenance_Comp"/>
</dbReference>
<evidence type="ECO:0000313" key="3">
    <source>
        <dbReference type="EMBL" id="MBS9535355.1"/>
    </source>
</evidence>
<evidence type="ECO:0000259" key="2">
    <source>
        <dbReference type="Pfam" id="PF00149"/>
    </source>
</evidence>
<dbReference type="CDD" id="cd00840">
    <property type="entry name" value="MPP_Mre11_N"/>
    <property type="match status" value="1"/>
</dbReference>
<dbReference type="EMBL" id="JAHCLR010000042">
    <property type="protein sequence ID" value="MBS9535355.1"/>
    <property type="molecule type" value="Genomic_DNA"/>
</dbReference>
<protein>
    <submittedName>
        <fullName evidence="3">DNA repair exonuclease</fullName>
    </submittedName>
</protein>
<organism evidence="3 4">
    <name type="scientific">Mycolicibacter acidiphilus</name>
    <dbReference type="NCBI Taxonomy" id="2835306"/>
    <lineage>
        <taxon>Bacteria</taxon>
        <taxon>Bacillati</taxon>
        <taxon>Actinomycetota</taxon>
        <taxon>Actinomycetes</taxon>
        <taxon>Mycobacteriales</taxon>
        <taxon>Mycobacteriaceae</taxon>
        <taxon>Mycolicibacter</taxon>
    </lineage>
</organism>